<dbReference type="InterPro" id="IPR001611">
    <property type="entry name" value="Leu-rich_rpt"/>
</dbReference>
<proteinExistence type="predicted"/>
<keyword evidence="3" id="KW-0808">Transferase</keyword>
<feature type="non-terminal residue" evidence="3">
    <location>
        <position position="1"/>
    </location>
</feature>
<dbReference type="SMART" id="SM00369">
    <property type="entry name" value="LRR_TYP"/>
    <property type="match status" value="3"/>
</dbReference>
<name>A0A1D1ZBJ0_9ARAE</name>
<evidence type="ECO:0000256" key="2">
    <source>
        <dbReference type="ARBA" id="ARBA00022737"/>
    </source>
</evidence>
<dbReference type="PANTHER" id="PTHR48009">
    <property type="entry name" value="LEUCINE-RICH REPEAT (LRR) FAMILY PROTEIN"/>
    <property type="match status" value="1"/>
</dbReference>
<evidence type="ECO:0000313" key="3">
    <source>
        <dbReference type="EMBL" id="JAT64183.1"/>
    </source>
</evidence>
<dbReference type="GO" id="GO:0016301">
    <property type="term" value="F:kinase activity"/>
    <property type="evidence" value="ECO:0007669"/>
    <property type="project" value="UniProtKB-KW"/>
</dbReference>
<keyword evidence="3" id="KW-0418">Kinase</keyword>
<keyword evidence="3" id="KW-0675">Receptor</keyword>
<keyword evidence="2" id="KW-0677">Repeat</keyword>
<gene>
    <name evidence="3" type="primary">RLK5_3</name>
    <name evidence="3" type="ORF">g.98585</name>
</gene>
<reference evidence="3" key="1">
    <citation type="submission" date="2015-07" db="EMBL/GenBank/DDBJ databases">
        <title>Transcriptome Assembly of Anthurium amnicola.</title>
        <authorList>
            <person name="Suzuki J."/>
        </authorList>
    </citation>
    <scope>NUCLEOTIDE SEQUENCE</scope>
</reference>
<dbReference type="Pfam" id="PF13855">
    <property type="entry name" value="LRR_8"/>
    <property type="match status" value="1"/>
</dbReference>
<dbReference type="InterPro" id="IPR032675">
    <property type="entry name" value="LRR_dom_sf"/>
</dbReference>
<accession>A0A1D1ZBJ0</accession>
<dbReference type="PANTHER" id="PTHR48009:SF7">
    <property type="entry name" value="LEUCINE-RICH REPEAT (LRR) FAMILY PROTEIN"/>
    <property type="match status" value="1"/>
</dbReference>
<dbReference type="AlphaFoldDB" id="A0A1D1ZBJ0"/>
<dbReference type="EMBL" id="GDJX01003753">
    <property type="protein sequence ID" value="JAT64183.1"/>
    <property type="molecule type" value="Transcribed_RNA"/>
</dbReference>
<dbReference type="PRINTS" id="PR00019">
    <property type="entry name" value="LEURICHRPT"/>
</dbReference>
<keyword evidence="1" id="KW-0433">Leucine-rich repeat</keyword>
<protein>
    <submittedName>
        <fullName evidence="3">Receptor-like protein kinase 5</fullName>
    </submittedName>
</protein>
<organism evidence="3">
    <name type="scientific">Anthurium amnicola</name>
    <dbReference type="NCBI Taxonomy" id="1678845"/>
    <lineage>
        <taxon>Eukaryota</taxon>
        <taxon>Viridiplantae</taxon>
        <taxon>Streptophyta</taxon>
        <taxon>Embryophyta</taxon>
        <taxon>Tracheophyta</taxon>
        <taxon>Spermatophyta</taxon>
        <taxon>Magnoliopsida</taxon>
        <taxon>Liliopsida</taxon>
        <taxon>Araceae</taxon>
        <taxon>Pothoideae</taxon>
        <taxon>Potheae</taxon>
        <taxon>Anthurium</taxon>
    </lineage>
</organism>
<dbReference type="SUPFAM" id="SSF52058">
    <property type="entry name" value="L domain-like"/>
    <property type="match status" value="1"/>
</dbReference>
<dbReference type="Pfam" id="PF00560">
    <property type="entry name" value="LRR_1"/>
    <property type="match status" value="1"/>
</dbReference>
<dbReference type="InterPro" id="IPR053213">
    <property type="entry name" value="RLP29"/>
</dbReference>
<evidence type="ECO:0000256" key="1">
    <source>
        <dbReference type="ARBA" id="ARBA00022614"/>
    </source>
</evidence>
<dbReference type="InterPro" id="IPR003591">
    <property type="entry name" value="Leu-rich_rpt_typical-subtyp"/>
</dbReference>
<dbReference type="Gene3D" id="3.80.10.10">
    <property type="entry name" value="Ribonuclease Inhibitor"/>
    <property type="match status" value="3"/>
</dbReference>
<sequence length="435" mass="46072">VNIGLFISFLFKICDIFVYRRPASAAAAAASAKEEGMGWSWGGVPHPHHHLLQLTTAVLCAYLLHLLLLPPSDAKTFPGDAEALRQLKAALDPASVTAGSCLSSWVFAAAADPCDALFSAARFTCGFRCDARDPAGFSRVTDISLDPAGYSGLLSPAVWSLPYLQTLDAADGGFSDSIPPPPPSADLRQLRRVALSRNALSGEIPTGSFPALEELYLDGNRLSGPIPASIPTLRRLELQMNNLSGGVPDLRSMAALTYLDASDNAISGPVPPGGAMPPSLVALSLRNNAISGPLPGNLAASLPALQVLDLSHNRLTGRVPEGLFSHPALEQLTLSHNRFGSLGWWGRGKGRSGLVAVDLGHNRLGGTLPVGWVWGMPRLRALTLEDNRLTGVIPAEYAMRVAAGREGGAGEVVVWRRWRGWCSRGTTCTGKSRGR</sequence>